<dbReference type="SUPFAM" id="SSF53474">
    <property type="entry name" value="alpha/beta-Hydrolases"/>
    <property type="match status" value="1"/>
</dbReference>
<organism evidence="8 9">
    <name type="scientific">Schizophyllum amplum</name>
    <dbReference type="NCBI Taxonomy" id="97359"/>
    <lineage>
        <taxon>Eukaryota</taxon>
        <taxon>Fungi</taxon>
        <taxon>Dikarya</taxon>
        <taxon>Basidiomycota</taxon>
        <taxon>Agaricomycotina</taxon>
        <taxon>Agaricomycetes</taxon>
        <taxon>Agaricomycetidae</taxon>
        <taxon>Agaricales</taxon>
        <taxon>Schizophyllaceae</taxon>
        <taxon>Schizophyllum</taxon>
    </lineage>
</organism>
<feature type="region of interest" description="Disordered" evidence="3">
    <location>
        <begin position="542"/>
        <end position="566"/>
    </location>
</feature>
<evidence type="ECO:0000259" key="6">
    <source>
        <dbReference type="Pfam" id="PF00561"/>
    </source>
</evidence>
<evidence type="ECO:0000313" key="8">
    <source>
        <dbReference type="EMBL" id="TRM60751.1"/>
    </source>
</evidence>
<comment type="caution">
    <text evidence="8">The sequence shown here is derived from an EMBL/GenBank/DDBJ whole genome shotgun (WGS) entry which is preliminary data.</text>
</comment>
<dbReference type="InterPro" id="IPR029058">
    <property type="entry name" value="AB_hydrolase_fold"/>
</dbReference>
<feature type="domain" description="AB hydrolase-1" evidence="6">
    <location>
        <begin position="88"/>
        <end position="259"/>
    </location>
</feature>
<accession>A0A550C7H4</accession>
<evidence type="ECO:0000259" key="7">
    <source>
        <dbReference type="Pfam" id="PF08386"/>
    </source>
</evidence>
<feature type="compositionally biased region" description="Low complexity" evidence="3">
    <location>
        <begin position="544"/>
        <end position="554"/>
    </location>
</feature>
<dbReference type="InterPro" id="IPR051601">
    <property type="entry name" value="Serine_prot/Carboxylest_S33"/>
</dbReference>
<protein>
    <submittedName>
        <fullName evidence="8">TAP-like protein-domain-containing protein</fullName>
    </submittedName>
</protein>
<keyword evidence="9" id="KW-1185">Reference proteome</keyword>
<dbReference type="GO" id="GO:0016787">
    <property type="term" value="F:hydrolase activity"/>
    <property type="evidence" value="ECO:0007669"/>
    <property type="project" value="UniProtKB-KW"/>
</dbReference>
<dbReference type="EMBL" id="VDMD01000020">
    <property type="protein sequence ID" value="TRM60751.1"/>
    <property type="molecule type" value="Genomic_DNA"/>
</dbReference>
<dbReference type="Proteomes" id="UP000320762">
    <property type="component" value="Unassembled WGS sequence"/>
</dbReference>
<dbReference type="AlphaFoldDB" id="A0A550C7H4"/>
<dbReference type="Gene3D" id="3.40.50.1820">
    <property type="entry name" value="alpha/beta hydrolase"/>
    <property type="match status" value="1"/>
</dbReference>
<dbReference type="PANTHER" id="PTHR43248">
    <property type="entry name" value="2-SUCCINYL-6-HYDROXY-2,4-CYCLOHEXADIENE-1-CARBOXYLATE SYNTHASE"/>
    <property type="match status" value="1"/>
</dbReference>
<evidence type="ECO:0000256" key="1">
    <source>
        <dbReference type="ARBA" id="ARBA00010088"/>
    </source>
</evidence>
<evidence type="ECO:0000313" key="9">
    <source>
        <dbReference type="Proteomes" id="UP000320762"/>
    </source>
</evidence>
<dbReference type="Pfam" id="PF08386">
    <property type="entry name" value="Abhydrolase_4"/>
    <property type="match status" value="1"/>
</dbReference>
<feature type="domain" description="Peptidase S33 tripeptidyl aminopeptidase-like C-terminal" evidence="7">
    <location>
        <begin position="426"/>
        <end position="529"/>
    </location>
</feature>
<evidence type="ECO:0000256" key="3">
    <source>
        <dbReference type="SAM" id="MobiDB-lite"/>
    </source>
</evidence>
<dbReference type="Pfam" id="PF00561">
    <property type="entry name" value="Abhydrolase_1"/>
    <property type="match status" value="1"/>
</dbReference>
<keyword evidence="4" id="KW-0472">Membrane</keyword>
<keyword evidence="4" id="KW-1133">Transmembrane helix</keyword>
<feature type="chain" id="PRO_5022226603" evidence="5">
    <location>
        <begin position="25"/>
        <end position="670"/>
    </location>
</feature>
<feature type="signal peptide" evidence="5">
    <location>
        <begin position="1"/>
        <end position="24"/>
    </location>
</feature>
<gene>
    <name evidence="8" type="ORF">BD626DRAFT_435134</name>
</gene>
<dbReference type="OrthoDB" id="425534at2759"/>
<keyword evidence="5" id="KW-0732">Signal</keyword>
<feature type="transmembrane region" description="Helical" evidence="4">
    <location>
        <begin position="603"/>
        <end position="629"/>
    </location>
</feature>
<evidence type="ECO:0000256" key="2">
    <source>
        <dbReference type="ARBA" id="ARBA00022801"/>
    </source>
</evidence>
<keyword evidence="2" id="KW-0378">Hydrolase</keyword>
<keyword evidence="4" id="KW-0812">Transmembrane</keyword>
<dbReference type="InterPro" id="IPR013595">
    <property type="entry name" value="Pept_S33_TAP-like_C"/>
</dbReference>
<proteinExistence type="inferred from homology"/>
<dbReference type="InterPro" id="IPR000073">
    <property type="entry name" value="AB_hydrolase_1"/>
</dbReference>
<name>A0A550C7H4_9AGAR</name>
<dbReference type="PANTHER" id="PTHR43248:SF25">
    <property type="entry name" value="AB HYDROLASE-1 DOMAIN-CONTAINING PROTEIN-RELATED"/>
    <property type="match status" value="1"/>
</dbReference>
<dbReference type="STRING" id="97359.A0A550C7H4"/>
<evidence type="ECO:0000256" key="4">
    <source>
        <dbReference type="SAM" id="Phobius"/>
    </source>
</evidence>
<reference evidence="8 9" key="1">
    <citation type="journal article" date="2019" name="New Phytol.">
        <title>Comparative genomics reveals unique wood-decay strategies and fruiting body development in the Schizophyllaceae.</title>
        <authorList>
            <person name="Almasi E."/>
            <person name="Sahu N."/>
            <person name="Krizsan K."/>
            <person name="Balint B."/>
            <person name="Kovacs G.M."/>
            <person name="Kiss B."/>
            <person name="Cseklye J."/>
            <person name="Drula E."/>
            <person name="Henrissat B."/>
            <person name="Nagy I."/>
            <person name="Chovatia M."/>
            <person name="Adam C."/>
            <person name="LaButti K."/>
            <person name="Lipzen A."/>
            <person name="Riley R."/>
            <person name="Grigoriev I.V."/>
            <person name="Nagy L.G."/>
        </authorList>
    </citation>
    <scope>NUCLEOTIDE SEQUENCE [LARGE SCALE GENOMIC DNA]</scope>
    <source>
        <strain evidence="8 9">NL-1724</strain>
    </source>
</reference>
<sequence length="670" mass="72427">MASKALSVSLGLALASLNATPTSAAQANGTNDVEWTSCKDFNADFEQFDEKFQCGYYNVPLDWADESAGTARLALAKYPAADENKKGTIFLNPGGPGGSGVEFVLGIAERLASSWVGTAYDLVGWDPRGTRYSTPGLVHCFESMEEQTQLEENSLLANFNVDVTNALLDADDVNAFYSQMNDTDRLYRKYFELCVERAGDKLKYLGTPATVRDIVALADYLEPDAKEINYYGASYGTIIGATLVNMFPDRVGRVAIDGVVDPQLYAGSPGYETITASVQSRDAAFLGFAKECAKAGDRCSLRFHDTDTGDDIVDLVYGLLKSIYDLLEAGQLPEDIPTPQQITAAVLQQLYTPTTWSTLADYLRQIYDALNGGADANARRVKREDTMAANSGDSLTAISCGDSIDAGNTTIKNSFDEILFVTRNVSPMFGPTFTSQGTSCYAWPVRAVERYSGPWNNKLSNKILVIGNQADPVTPFKNAKQISDQLGDSAVLIEQSGYGHSSLAEFSNCTTKIMYNYFNKGEYPDNDNTYCFVEEDNYTLFPDSSNSTSTNTTTPPVDGSPTEGEVANALSDTKDMSTTLLSATSDDDDDAELADLRKTKSTLMATTIAFGALSAVLGAALVLSMVSSLRNKAKYSRVKAADILEPAWAARQSVSDPYSDTTAAKSRADL</sequence>
<comment type="similarity">
    <text evidence="1">Belongs to the peptidase S33 family.</text>
</comment>
<evidence type="ECO:0000256" key="5">
    <source>
        <dbReference type="SAM" id="SignalP"/>
    </source>
</evidence>